<reference evidence="2 3" key="1">
    <citation type="submission" date="2014-02" db="EMBL/GenBank/DDBJ databases">
        <title>The small core and large imbalanced accessory genome model reveals a collaborative survival strategy of Sorangium cellulosum strains in nature.</title>
        <authorList>
            <person name="Han K."/>
            <person name="Peng R."/>
            <person name="Blom J."/>
            <person name="Li Y.-Z."/>
        </authorList>
    </citation>
    <scope>NUCLEOTIDE SEQUENCE [LARGE SCALE GENOMIC DNA]</scope>
    <source>
        <strain evidence="2 3">So0007-03</strain>
    </source>
</reference>
<dbReference type="GO" id="GO:0004252">
    <property type="term" value="F:serine-type endopeptidase activity"/>
    <property type="evidence" value="ECO:0007669"/>
    <property type="project" value="InterPro"/>
</dbReference>
<dbReference type="AlphaFoldDB" id="A0A150U248"/>
<dbReference type="InterPro" id="IPR001254">
    <property type="entry name" value="Trypsin_dom"/>
</dbReference>
<dbReference type="EMBL" id="JEME01000151">
    <property type="protein sequence ID" value="KYG11021.1"/>
    <property type="molecule type" value="Genomic_DNA"/>
</dbReference>
<organism evidence="2 3">
    <name type="scientific">Sorangium cellulosum</name>
    <name type="common">Polyangium cellulosum</name>
    <dbReference type="NCBI Taxonomy" id="56"/>
    <lineage>
        <taxon>Bacteria</taxon>
        <taxon>Pseudomonadati</taxon>
        <taxon>Myxococcota</taxon>
        <taxon>Polyangia</taxon>
        <taxon>Polyangiales</taxon>
        <taxon>Polyangiaceae</taxon>
        <taxon>Sorangium</taxon>
    </lineage>
</organism>
<dbReference type="Gene3D" id="2.40.10.10">
    <property type="entry name" value="Trypsin-like serine proteases"/>
    <property type="match status" value="1"/>
</dbReference>
<protein>
    <recommendedName>
        <fullName evidence="1">Peptidase S1 domain-containing protein</fullName>
    </recommendedName>
</protein>
<accession>A0A150U248</accession>
<dbReference type="InterPro" id="IPR009003">
    <property type="entry name" value="Peptidase_S1_PA"/>
</dbReference>
<comment type="caution">
    <text evidence="2">The sequence shown here is derived from an EMBL/GenBank/DDBJ whole genome shotgun (WGS) entry which is preliminary data.</text>
</comment>
<gene>
    <name evidence="2" type="ORF">BE21_09070</name>
</gene>
<name>A0A150U248_SORCE</name>
<evidence type="ECO:0000313" key="2">
    <source>
        <dbReference type="EMBL" id="KYG11021.1"/>
    </source>
</evidence>
<dbReference type="SUPFAM" id="SSF50494">
    <property type="entry name" value="Trypsin-like serine proteases"/>
    <property type="match status" value="1"/>
</dbReference>
<proteinExistence type="predicted"/>
<sequence>MNQGSDVAIMVLEAEADGSIEPLDVRALDMHGVGVDEPFYGVGYYFQGDGTTPGARHVAGFTLLATEGHFFKDGFQTEENFEQCSVDARRTPHINARSLDLRLPANYDLNTLYTDGQPGFASVEDAYSQELLPGYQVWLDDGPGGAQPCKGDSGGPLLRRTEDGLAVYGVLSGSVNLGGSEPSRCGFGAVYAIIARETLAWLQEKRDSRR</sequence>
<dbReference type="InterPro" id="IPR043504">
    <property type="entry name" value="Peptidase_S1_PA_chymotrypsin"/>
</dbReference>
<evidence type="ECO:0000313" key="3">
    <source>
        <dbReference type="Proteomes" id="UP000075502"/>
    </source>
</evidence>
<dbReference type="Proteomes" id="UP000075502">
    <property type="component" value="Unassembled WGS sequence"/>
</dbReference>
<evidence type="ECO:0000259" key="1">
    <source>
        <dbReference type="Pfam" id="PF00089"/>
    </source>
</evidence>
<dbReference type="GO" id="GO:0006508">
    <property type="term" value="P:proteolysis"/>
    <property type="evidence" value="ECO:0007669"/>
    <property type="project" value="InterPro"/>
</dbReference>
<dbReference type="Pfam" id="PF00089">
    <property type="entry name" value="Trypsin"/>
    <property type="match status" value="1"/>
</dbReference>
<feature type="domain" description="Peptidase S1" evidence="1">
    <location>
        <begin position="143"/>
        <end position="186"/>
    </location>
</feature>